<dbReference type="RefSeq" id="WP_004801333.1">
    <property type="nucleotide sequence ID" value="NZ_KB446646.1"/>
</dbReference>
<sequence length="866" mass="101652">MKILAGIDIHSKLYTLAGEIVNKEEPVTIITENKEFVEDIFFEHTDILMNIEIKTLREFQKDLLIKNHIFNRHLLPKTDFLYLLRSILSNHSFSFFKLNTNPYPLLKEIMHTIEIIHQEKISFDKIQGDSLTIRKCQELSEINNLLMKALDNHTFITYEEMIEDLLKPMNSLYILADSYPHIIQRDMFKKLNSVLLLSYDNNDHLESYQKDFYLGDVSYTSASPLSLHLFDIEEVEKIEPACLFIGGHPILECMKVTSDIKEKLYKEKLHYHDFMIIAEDPMYLDYLKRIFNEWDFPHDIATEKSFYYDENYQRIEDYLHTHDIKCSFNNHIHSLLKLSLSSDYINYLNSIRFEDLISSKELLLYIQETLSNQLEVTDSGDFIHVTSFKNACSIHKKYIYFMGLNEGCVPQVMQENSLLLEEDLISLNHYPLSLSKRLGEHHLHIIHALSNPHKQFFFSYSQNSLDGKELMPSTLMKRLYEFFIIKESKSMLPLHTVPLYLLGGRIDNYPINNEIDHYKASHNNTSLIDEKYRNLLGKGMSISRLDIYNQCPFQYYIRYGLKIYPSKEDSLLPNELGSLCHYIMEKALDDYDHLTDYGYQYVAENLNDKYQNPLNQYLIDHLIEDMKLNVKIVLKQLNNSKFIPIQYEEEVKGKLGEIPVQGYIDRLDQYKKYIRIIDYKSGNKDINLSYAMQGFNIQMLVYLDLYTQKHQLKPGSVLYYSMKKQILNKQLSLTDNPDSNTIYKAHQMTGYVIDQDDYPVMNASDPDSIPAVFKRDGTPSKNSKIISEYELKMIIHEITSYINELYSKLKSGDVSIYPAKSNESSYSKIYACRYCDYASVCLYDVFENKNKDILSDYKKDLLKGAE</sequence>
<dbReference type="GO" id="GO:0004386">
    <property type="term" value="F:helicase activity"/>
    <property type="evidence" value="ECO:0007669"/>
    <property type="project" value="UniProtKB-KW"/>
</dbReference>
<dbReference type="Pfam" id="PF12705">
    <property type="entry name" value="PDDEXK_1"/>
    <property type="match status" value="1"/>
</dbReference>
<dbReference type="InterPro" id="IPR011604">
    <property type="entry name" value="PDDEXK-like_dom_sf"/>
</dbReference>
<dbReference type="PANTHER" id="PTHR30591">
    <property type="entry name" value="RECBCD ENZYME SUBUNIT RECC"/>
    <property type="match status" value="1"/>
</dbReference>
<keyword evidence="2" id="KW-0547">Nucleotide-binding</keyword>
<keyword evidence="7" id="KW-0067">ATP-binding</keyword>
<reference evidence="11 12" key="1">
    <citation type="submission" date="2013-02" db="EMBL/GenBank/DDBJ databases">
        <title>The Genome Sequence of Lactobacillus catenaformis F0143.</title>
        <authorList>
            <consortium name="The Broad Institute Genome Sequencing Platform"/>
            <person name="Earl A."/>
            <person name="Ward D."/>
            <person name="Feldgarden M."/>
            <person name="Gevers D."/>
            <person name="Izard J."/>
            <person name="Blanton J.M."/>
            <person name="Mathney J."/>
            <person name="Dewhirst F.E."/>
            <person name="Young S.K."/>
            <person name="Zeng Q."/>
            <person name="Gargeya S."/>
            <person name="Fitzgerald M."/>
            <person name="Haas B."/>
            <person name="Abouelleil A."/>
            <person name="Alvarado L."/>
            <person name="Arachchi H.M."/>
            <person name="Berlin A."/>
            <person name="Chapman S.B."/>
            <person name="Gearin G."/>
            <person name="Goldberg J."/>
            <person name="Griggs A."/>
            <person name="Gujja S."/>
            <person name="Hansen M."/>
            <person name="Heiman D."/>
            <person name="Howarth C."/>
            <person name="Larimer J."/>
            <person name="Lui A."/>
            <person name="MacDonald P.J.P."/>
            <person name="McCowen C."/>
            <person name="Montmayeur A."/>
            <person name="Murphy C."/>
            <person name="Neiman D."/>
            <person name="Pearson M."/>
            <person name="Priest M."/>
            <person name="Roberts A."/>
            <person name="Saif S."/>
            <person name="Shea T."/>
            <person name="Sisk P."/>
            <person name="Stolte C."/>
            <person name="Sykes S."/>
            <person name="Wortman J."/>
            <person name="Nusbaum C."/>
            <person name="Birren B."/>
        </authorList>
    </citation>
    <scope>NUCLEOTIDE SEQUENCE [LARGE SCALE GENOMIC DNA]</scope>
    <source>
        <strain evidence="11 12">OT 569</strain>
    </source>
</reference>
<keyword evidence="1" id="KW-0540">Nuclease</keyword>
<name>M2PAV6_9FIRM</name>
<evidence type="ECO:0000256" key="2">
    <source>
        <dbReference type="ARBA" id="ARBA00022741"/>
    </source>
</evidence>
<evidence type="ECO:0000313" key="11">
    <source>
        <dbReference type="EMBL" id="EMD17482.1"/>
    </source>
</evidence>
<dbReference type="Gene3D" id="3.40.50.300">
    <property type="entry name" value="P-loop containing nucleotide triphosphate hydrolases"/>
    <property type="match status" value="1"/>
</dbReference>
<dbReference type="Gene3D" id="3.90.320.10">
    <property type="match status" value="1"/>
</dbReference>
<dbReference type="eggNOG" id="COG3857">
    <property type="taxonomic scope" value="Bacteria"/>
</dbReference>
<dbReference type="GO" id="GO:0005524">
    <property type="term" value="F:ATP binding"/>
    <property type="evidence" value="ECO:0007669"/>
    <property type="project" value="UniProtKB-KW"/>
</dbReference>
<dbReference type="InterPro" id="IPR038726">
    <property type="entry name" value="PDDEXK_AddAB-type"/>
</dbReference>
<dbReference type="PANTHER" id="PTHR30591:SF1">
    <property type="entry name" value="RECBCD ENZYME SUBUNIT RECC"/>
    <property type="match status" value="1"/>
</dbReference>
<evidence type="ECO:0000256" key="7">
    <source>
        <dbReference type="ARBA" id="ARBA00022840"/>
    </source>
</evidence>
<evidence type="ECO:0000259" key="10">
    <source>
        <dbReference type="Pfam" id="PF12705"/>
    </source>
</evidence>
<keyword evidence="6" id="KW-0269">Exonuclease</keyword>
<protein>
    <recommendedName>
        <fullName evidence="10">PD-(D/E)XK endonuclease-like domain-containing protein</fullName>
    </recommendedName>
</protein>
<proteinExistence type="predicted"/>
<evidence type="ECO:0000256" key="9">
    <source>
        <dbReference type="ARBA" id="ARBA00023204"/>
    </source>
</evidence>
<keyword evidence="12" id="KW-1185">Reference proteome</keyword>
<keyword evidence="5" id="KW-0347">Helicase</keyword>
<dbReference type="EMBL" id="AGEJ01000005">
    <property type="protein sequence ID" value="EMD17482.1"/>
    <property type="molecule type" value="Genomic_DNA"/>
</dbReference>
<keyword evidence="3" id="KW-0227">DNA damage</keyword>
<evidence type="ECO:0000256" key="6">
    <source>
        <dbReference type="ARBA" id="ARBA00022839"/>
    </source>
</evidence>
<keyword evidence="9" id="KW-0234">DNA repair</keyword>
<evidence type="ECO:0000256" key="1">
    <source>
        <dbReference type="ARBA" id="ARBA00022722"/>
    </source>
</evidence>
<organism evidence="11 12">
    <name type="scientific">Eggerthia catenaformis OT 569 = DSM 20559</name>
    <dbReference type="NCBI Taxonomy" id="999415"/>
    <lineage>
        <taxon>Bacteria</taxon>
        <taxon>Bacillati</taxon>
        <taxon>Bacillota</taxon>
        <taxon>Erysipelotrichia</taxon>
        <taxon>Erysipelotrichales</taxon>
        <taxon>Coprobacillaceae</taxon>
        <taxon>Eggerthia</taxon>
    </lineage>
</organism>
<dbReference type="AlphaFoldDB" id="M2PAV6"/>
<comment type="caution">
    <text evidence="11">The sequence shown here is derived from an EMBL/GenBank/DDBJ whole genome shotgun (WGS) entry which is preliminary data.</text>
</comment>
<dbReference type="SUPFAM" id="SSF52540">
    <property type="entry name" value="P-loop containing nucleoside triphosphate hydrolases"/>
    <property type="match status" value="1"/>
</dbReference>
<evidence type="ECO:0000256" key="3">
    <source>
        <dbReference type="ARBA" id="ARBA00022763"/>
    </source>
</evidence>
<evidence type="ECO:0000256" key="5">
    <source>
        <dbReference type="ARBA" id="ARBA00022806"/>
    </source>
</evidence>
<dbReference type="BioCyc" id="ECAT999415-HMP:GTTI-279-MONOMER"/>
<dbReference type="InterPro" id="IPR027417">
    <property type="entry name" value="P-loop_NTPase"/>
</dbReference>
<keyword evidence="4" id="KW-0378">Hydrolase</keyword>
<dbReference type="GO" id="GO:0003677">
    <property type="term" value="F:DNA binding"/>
    <property type="evidence" value="ECO:0007669"/>
    <property type="project" value="UniProtKB-KW"/>
</dbReference>
<accession>M2PAV6</accession>
<dbReference type="GO" id="GO:0006281">
    <property type="term" value="P:DNA repair"/>
    <property type="evidence" value="ECO:0007669"/>
    <property type="project" value="UniProtKB-KW"/>
</dbReference>
<dbReference type="Proteomes" id="UP000011758">
    <property type="component" value="Unassembled WGS sequence"/>
</dbReference>
<dbReference type="STRING" id="999415.HMPREF9943_00269"/>
<keyword evidence="8" id="KW-0238">DNA-binding</keyword>
<dbReference type="GO" id="GO:0004527">
    <property type="term" value="F:exonuclease activity"/>
    <property type="evidence" value="ECO:0007669"/>
    <property type="project" value="UniProtKB-KW"/>
</dbReference>
<feature type="domain" description="PD-(D/E)XK endonuclease-like" evidence="10">
    <location>
        <begin position="540"/>
        <end position="841"/>
    </location>
</feature>
<evidence type="ECO:0000313" key="12">
    <source>
        <dbReference type="Proteomes" id="UP000011758"/>
    </source>
</evidence>
<gene>
    <name evidence="11" type="ORF">HMPREF9943_00269</name>
</gene>
<evidence type="ECO:0000256" key="8">
    <source>
        <dbReference type="ARBA" id="ARBA00023125"/>
    </source>
</evidence>
<evidence type="ECO:0000256" key="4">
    <source>
        <dbReference type="ARBA" id="ARBA00022801"/>
    </source>
</evidence>
<dbReference type="GO" id="GO:0006310">
    <property type="term" value="P:DNA recombination"/>
    <property type="evidence" value="ECO:0007669"/>
    <property type="project" value="TreeGrafter"/>
</dbReference>